<comment type="caution">
    <text evidence="1">The sequence shown here is derived from an EMBL/GenBank/DDBJ whole genome shotgun (WGS) entry which is preliminary data.</text>
</comment>
<proteinExistence type="predicted"/>
<organism evidence="1 2">
    <name type="scientific">Camellia lanceoleosa</name>
    <dbReference type="NCBI Taxonomy" id="1840588"/>
    <lineage>
        <taxon>Eukaryota</taxon>
        <taxon>Viridiplantae</taxon>
        <taxon>Streptophyta</taxon>
        <taxon>Embryophyta</taxon>
        <taxon>Tracheophyta</taxon>
        <taxon>Spermatophyta</taxon>
        <taxon>Magnoliopsida</taxon>
        <taxon>eudicotyledons</taxon>
        <taxon>Gunneridae</taxon>
        <taxon>Pentapetalae</taxon>
        <taxon>asterids</taxon>
        <taxon>Ericales</taxon>
        <taxon>Theaceae</taxon>
        <taxon>Camellia</taxon>
    </lineage>
</organism>
<sequence>MLDLPSPIRRCCPSRSTSFCRRTTTSVPAMANLEGRPNPRELRTISFNPFLHPLNILDLDSFEELKVLPARKSCFSLYEKIVEGIRV</sequence>
<accession>A0ACC0F5M2</accession>
<keyword evidence="2" id="KW-1185">Reference proteome</keyword>
<protein>
    <submittedName>
        <fullName evidence="1">Uncharacterized protein</fullName>
    </submittedName>
</protein>
<evidence type="ECO:0000313" key="1">
    <source>
        <dbReference type="EMBL" id="KAI7983895.1"/>
    </source>
</evidence>
<reference evidence="1 2" key="1">
    <citation type="journal article" date="2022" name="Plant J.">
        <title>Chromosome-level genome of Camellia lanceoleosa provides a valuable resource for understanding genome evolution and self-incompatibility.</title>
        <authorList>
            <person name="Gong W."/>
            <person name="Xiao S."/>
            <person name="Wang L."/>
            <person name="Liao Z."/>
            <person name="Chang Y."/>
            <person name="Mo W."/>
            <person name="Hu G."/>
            <person name="Li W."/>
            <person name="Zhao G."/>
            <person name="Zhu H."/>
            <person name="Hu X."/>
            <person name="Ji K."/>
            <person name="Xiang X."/>
            <person name="Song Q."/>
            <person name="Yuan D."/>
            <person name="Jin S."/>
            <person name="Zhang L."/>
        </authorList>
    </citation>
    <scope>NUCLEOTIDE SEQUENCE [LARGE SCALE GENOMIC DNA]</scope>
    <source>
        <strain evidence="1">SQ_2022a</strain>
    </source>
</reference>
<name>A0ACC0F5M2_9ERIC</name>
<dbReference type="EMBL" id="CM045768">
    <property type="protein sequence ID" value="KAI7983895.1"/>
    <property type="molecule type" value="Genomic_DNA"/>
</dbReference>
<gene>
    <name evidence="1" type="ORF">LOK49_LG15G02226</name>
</gene>
<evidence type="ECO:0000313" key="2">
    <source>
        <dbReference type="Proteomes" id="UP001060215"/>
    </source>
</evidence>
<dbReference type="Proteomes" id="UP001060215">
    <property type="component" value="Chromosome 11"/>
</dbReference>